<keyword evidence="1" id="KW-0472">Membrane</keyword>
<dbReference type="STRING" id="1168035.SAMN05444280_11021"/>
<dbReference type="Proteomes" id="UP000184050">
    <property type="component" value="Unassembled WGS sequence"/>
</dbReference>
<dbReference type="Pfam" id="PF11751">
    <property type="entry name" value="PorP_SprF"/>
    <property type="match status" value="1"/>
</dbReference>
<dbReference type="AlphaFoldDB" id="A0A1M6G3X6"/>
<evidence type="ECO:0000313" key="2">
    <source>
        <dbReference type="EMBL" id="SHJ04668.1"/>
    </source>
</evidence>
<proteinExistence type="predicted"/>
<dbReference type="InterPro" id="IPR019861">
    <property type="entry name" value="PorP/SprF_Bacteroidetes"/>
</dbReference>
<protein>
    <submittedName>
        <fullName evidence="2">Type IX secretion system membrane protein, PorP/SprF family</fullName>
    </submittedName>
</protein>
<evidence type="ECO:0000256" key="1">
    <source>
        <dbReference type="SAM" id="Phobius"/>
    </source>
</evidence>
<keyword evidence="1" id="KW-1133">Transmembrane helix</keyword>
<dbReference type="EMBL" id="FQZE01000010">
    <property type="protein sequence ID" value="SHJ04668.1"/>
    <property type="molecule type" value="Genomic_DNA"/>
</dbReference>
<dbReference type="NCBIfam" id="TIGR03519">
    <property type="entry name" value="T9SS_PorP_fam"/>
    <property type="match status" value="1"/>
</dbReference>
<reference evidence="2 3" key="1">
    <citation type="submission" date="2016-11" db="EMBL/GenBank/DDBJ databases">
        <authorList>
            <person name="Jaros S."/>
            <person name="Januszkiewicz K."/>
            <person name="Wedrychowicz H."/>
        </authorList>
    </citation>
    <scope>NUCLEOTIDE SEQUENCE [LARGE SCALE GENOMIC DNA]</scope>
    <source>
        <strain evidence="2 3">DSM 27063</strain>
    </source>
</reference>
<gene>
    <name evidence="2" type="ORF">SAMN05444280_11021</name>
</gene>
<keyword evidence="1" id="KW-0812">Transmembrane</keyword>
<name>A0A1M6G3X6_9BACT</name>
<sequence>MIYFACVNYRSVFLKQILFVGTLIFLPSILWAQDAGYSQFFANPLHLNPAYAGTTELPRMVLNYRNQWPQKGATYTTYSVSYDQLIKKKNAGFGFQITRDQELNNVINSHSGSFSYSYHLKLDDESFMTLGLQGGITLKQFNIQNLVFPSGIDQLSGEISELVAARYSDESKLYPDFAAGAVGQHGEFFWGASAHHLNGPNESIIEGDQKGTLPVKWTLNAGARMHRWHHGLLSRIFTLSPNILYQQQGSFKQLNLGIYMIEKSFLFGTWFRNNFNPRPDAFILMAGFAKEKFQLGYSFDLTLSKMSNYSYGSHEISVSFFLGQKSEIPIRDKLIIPAI</sequence>
<keyword evidence="3" id="KW-1185">Reference proteome</keyword>
<accession>A0A1M6G3X6</accession>
<organism evidence="2 3">
    <name type="scientific">Tangfeifania diversioriginum</name>
    <dbReference type="NCBI Taxonomy" id="1168035"/>
    <lineage>
        <taxon>Bacteria</taxon>
        <taxon>Pseudomonadati</taxon>
        <taxon>Bacteroidota</taxon>
        <taxon>Bacteroidia</taxon>
        <taxon>Marinilabiliales</taxon>
        <taxon>Prolixibacteraceae</taxon>
        <taxon>Tangfeifania</taxon>
    </lineage>
</organism>
<feature type="transmembrane region" description="Helical" evidence="1">
    <location>
        <begin position="12"/>
        <end position="32"/>
    </location>
</feature>
<evidence type="ECO:0000313" key="3">
    <source>
        <dbReference type="Proteomes" id="UP000184050"/>
    </source>
</evidence>